<sequence length="313" mass="34459">MPGPMMAQLNDANDPTSPLHPYQPFNSAQHQPLMSPILPGLPEIFSGDRSQSYSPVLYRQRELSSPIPETLFLTSSSSFPSMPSSVPQTPMMGSMASHTSLPPPSNAPTSIKYIFPAPQPPPAPCAQPLFINVSRALTKSVVIQEFVAVERENQYLCYNVNVLQKENAILKDYLVKMEKYNDSRLGAVMNRIAVLEAEVAAKNTGNGDQRIGGDEEDITEIKDKEVEGGKAELTSENIANLNCILEFVSCLFMKFLGVNDLSTKEVLFGAPVEDTDNMPFIKGTQIRQVWFDWEKGPKTGNCNSLDIIAGYVL</sequence>
<name>A0A9P5TZW2_9AGAR</name>
<feature type="region of interest" description="Disordered" evidence="1">
    <location>
        <begin position="1"/>
        <end position="20"/>
    </location>
</feature>
<accession>A0A9P5TZW2</accession>
<dbReference type="EMBL" id="JADNRY010000227">
    <property type="protein sequence ID" value="KAF9060782.1"/>
    <property type="molecule type" value="Genomic_DNA"/>
</dbReference>
<keyword evidence="3" id="KW-1185">Reference proteome</keyword>
<comment type="caution">
    <text evidence="2">The sequence shown here is derived from an EMBL/GenBank/DDBJ whole genome shotgun (WGS) entry which is preliminary data.</text>
</comment>
<feature type="region of interest" description="Disordered" evidence="1">
    <location>
        <begin position="78"/>
        <end position="103"/>
    </location>
</feature>
<organism evidence="2 3">
    <name type="scientific">Rhodocollybia butyracea</name>
    <dbReference type="NCBI Taxonomy" id="206335"/>
    <lineage>
        <taxon>Eukaryota</taxon>
        <taxon>Fungi</taxon>
        <taxon>Dikarya</taxon>
        <taxon>Basidiomycota</taxon>
        <taxon>Agaricomycotina</taxon>
        <taxon>Agaricomycetes</taxon>
        <taxon>Agaricomycetidae</taxon>
        <taxon>Agaricales</taxon>
        <taxon>Marasmiineae</taxon>
        <taxon>Omphalotaceae</taxon>
        <taxon>Rhodocollybia</taxon>
    </lineage>
</organism>
<evidence type="ECO:0000313" key="3">
    <source>
        <dbReference type="Proteomes" id="UP000772434"/>
    </source>
</evidence>
<gene>
    <name evidence="2" type="ORF">BDP27DRAFT_1370215</name>
</gene>
<evidence type="ECO:0000313" key="2">
    <source>
        <dbReference type="EMBL" id="KAF9060782.1"/>
    </source>
</evidence>
<dbReference type="OrthoDB" id="10649173at2759"/>
<dbReference type="Proteomes" id="UP000772434">
    <property type="component" value="Unassembled WGS sequence"/>
</dbReference>
<protein>
    <submittedName>
        <fullName evidence="2">Uncharacterized protein</fullName>
    </submittedName>
</protein>
<reference evidence="2" key="1">
    <citation type="submission" date="2020-11" db="EMBL/GenBank/DDBJ databases">
        <authorList>
            <consortium name="DOE Joint Genome Institute"/>
            <person name="Ahrendt S."/>
            <person name="Riley R."/>
            <person name="Andreopoulos W."/>
            <person name="Labutti K."/>
            <person name="Pangilinan J."/>
            <person name="Ruiz-Duenas F.J."/>
            <person name="Barrasa J.M."/>
            <person name="Sanchez-Garcia M."/>
            <person name="Camarero S."/>
            <person name="Miyauchi S."/>
            <person name="Serrano A."/>
            <person name="Linde D."/>
            <person name="Babiker R."/>
            <person name="Drula E."/>
            <person name="Ayuso-Fernandez I."/>
            <person name="Pacheco R."/>
            <person name="Padilla G."/>
            <person name="Ferreira P."/>
            <person name="Barriuso J."/>
            <person name="Kellner H."/>
            <person name="Castanera R."/>
            <person name="Alfaro M."/>
            <person name="Ramirez L."/>
            <person name="Pisabarro A.G."/>
            <person name="Kuo A."/>
            <person name="Tritt A."/>
            <person name="Lipzen A."/>
            <person name="He G."/>
            <person name="Yan M."/>
            <person name="Ng V."/>
            <person name="Cullen D."/>
            <person name="Martin F."/>
            <person name="Rosso M.-N."/>
            <person name="Henrissat B."/>
            <person name="Hibbett D."/>
            <person name="Martinez A.T."/>
            <person name="Grigoriev I.V."/>
        </authorList>
    </citation>
    <scope>NUCLEOTIDE SEQUENCE</scope>
    <source>
        <strain evidence="2">AH 40177</strain>
    </source>
</reference>
<evidence type="ECO:0000256" key="1">
    <source>
        <dbReference type="SAM" id="MobiDB-lite"/>
    </source>
</evidence>
<proteinExistence type="predicted"/>
<dbReference type="AlphaFoldDB" id="A0A9P5TZW2"/>